<feature type="transmembrane region" description="Helical" evidence="1">
    <location>
        <begin position="47"/>
        <end position="67"/>
    </location>
</feature>
<keyword evidence="1" id="KW-0472">Membrane</keyword>
<gene>
    <name evidence="2" type="ORF">BN938_2415</name>
</gene>
<reference evidence="2 3" key="1">
    <citation type="journal article" date="2015" name="Genome Announc.">
        <title>Complete Genome Sequence of the Novel Leech Symbiont Mucinivorans hirudinis M3T.</title>
        <authorList>
            <person name="Nelson M.C."/>
            <person name="Bomar L."/>
            <person name="Graf J."/>
        </authorList>
    </citation>
    <scope>NUCLEOTIDE SEQUENCE [LARGE SCALE GENOMIC DNA]</scope>
    <source>
        <strain evidence="3">M3</strain>
    </source>
</reference>
<proteinExistence type="predicted"/>
<dbReference type="OrthoDB" id="1121419at2"/>
<keyword evidence="3" id="KW-1185">Reference proteome</keyword>
<dbReference type="Proteomes" id="UP000027616">
    <property type="component" value="Chromosome I"/>
</dbReference>
<keyword evidence="1" id="KW-1133">Transmembrane helix</keyword>
<name>A0A060RA40_9BACT</name>
<dbReference type="STRING" id="1433126.BN938_2415"/>
<dbReference type="AlphaFoldDB" id="A0A060RA40"/>
<dbReference type="EMBL" id="HG934468">
    <property type="protein sequence ID" value="CDN32485.1"/>
    <property type="molecule type" value="Genomic_DNA"/>
</dbReference>
<dbReference type="HOGENOM" id="CLU_1957099_0_0_10"/>
<accession>A0A060RA40</accession>
<evidence type="ECO:0000313" key="3">
    <source>
        <dbReference type="Proteomes" id="UP000027616"/>
    </source>
</evidence>
<keyword evidence="1" id="KW-0812">Transmembrane</keyword>
<dbReference type="KEGG" id="rbc:BN938_2415"/>
<dbReference type="eggNOG" id="ENOG5031B3C">
    <property type="taxonomic scope" value="Bacteria"/>
</dbReference>
<evidence type="ECO:0000313" key="2">
    <source>
        <dbReference type="EMBL" id="CDN32485.1"/>
    </source>
</evidence>
<evidence type="ECO:0000256" key="1">
    <source>
        <dbReference type="SAM" id="Phobius"/>
    </source>
</evidence>
<sequence>MKNIEEIPRDHRAGFRVPDGYFAQLNERVVTAATTEKPTRWATFRSLTAFAASFAAMVMIAVTGYYFTGHKALNSEIEQDNLYLVSLYDIQLDEILAANEADELSSELFAEAAYNYLDLHGYDLTSEE</sequence>
<protein>
    <submittedName>
        <fullName evidence="2">Uncharacterized protein</fullName>
    </submittedName>
</protein>
<organism evidence="2 3">
    <name type="scientific">Mucinivorans hirudinis</name>
    <dbReference type="NCBI Taxonomy" id="1433126"/>
    <lineage>
        <taxon>Bacteria</taxon>
        <taxon>Pseudomonadati</taxon>
        <taxon>Bacteroidota</taxon>
        <taxon>Bacteroidia</taxon>
        <taxon>Bacteroidales</taxon>
        <taxon>Rikenellaceae</taxon>
        <taxon>Mucinivorans</taxon>
    </lineage>
</organism>